<evidence type="ECO:0000313" key="1">
    <source>
        <dbReference type="EMBL" id="RAK94673.1"/>
    </source>
</evidence>
<accession>A0ACD1IW28</accession>
<reference evidence="1" key="1">
    <citation type="submission" date="2018-02" db="EMBL/GenBank/DDBJ databases">
        <title>The genomes of Aspergillus section Nigri reveals drivers in fungal speciation.</title>
        <authorList>
            <consortium name="DOE Joint Genome Institute"/>
            <person name="Vesth T.C."/>
            <person name="Nybo J."/>
            <person name="Theobald S."/>
            <person name="Brandl J."/>
            <person name="Frisvad J.C."/>
            <person name="Nielsen K.F."/>
            <person name="Lyhne E.K."/>
            <person name="Kogle M.E."/>
            <person name="Kuo A."/>
            <person name="Riley R."/>
            <person name="Clum A."/>
            <person name="Nolan M."/>
            <person name="Lipzen A."/>
            <person name="Salamov A."/>
            <person name="Henrissat B."/>
            <person name="Wiebenga A."/>
            <person name="De vries R.P."/>
            <person name="Grigoriev I.V."/>
            <person name="Mortensen U.H."/>
            <person name="Andersen M.R."/>
            <person name="Baker S.E."/>
        </authorList>
    </citation>
    <scope>NUCLEOTIDE SEQUENCE</scope>
    <source>
        <strain evidence="1">CBS 115574</strain>
    </source>
</reference>
<sequence length="537" mass="59148">MARPRKAVDCGSSAAKQQPTTRSRSSRSVNAAEQSNAGESSSAMPPSTTTTNARPKRNPRRAAKDPWEEEKVMTSTKSPLVDADLVGLLSSPKAWNCLEESEKQEIIKLLPDSVHPDPPTDDADAKIPPPPQEFLRYSNNWREGIRQFQVELQNGFHDPEWLRQAELAMEERAAGAFDRFKEEEFEEFWGQKQKMDKTLLAGQSSQVKLKTLIDHNVVREGDVWKYSRCFSKGADRVLVEKEARIVGIKGARLSFVIPPGQRVFLPVVSSSSKQNRSHADGTKADVEAGDRQQDSDAVQTDSNVQLNTSATTEPVSPKKRKCEDEHGDCKRQRSQPPEANDQQQDSVATETGSNVQLNSSEPTQPVSPKKRKCEDEHGDCKRQRSQPPEADNQTASSSEVPENQIEAAAETASPSTTAEAVSSAEVAEISTATSEKPDSAGEVSDKPSVSVPEAPQDSTGETQKTPPADAPDANMDEILIENIQGLTSLASKIIEVDGRITDIPNGNAWKEFRAYRNNQDMGSLWEMRQAWFQRAGK</sequence>
<proteinExistence type="predicted"/>
<evidence type="ECO:0000313" key="2">
    <source>
        <dbReference type="Proteomes" id="UP000249748"/>
    </source>
</evidence>
<gene>
    <name evidence="1" type="ORF">BO79DRAFT_185432</name>
</gene>
<keyword evidence="2" id="KW-1185">Reference proteome</keyword>
<dbReference type="EMBL" id="KZ824535">
    <property type="protein sequence ID" value="RAK94673.1"/>
    <property type="molecule type" value="Genomic_DNA"/>
</dbReference>
<protein>
    <submittedName>
        <fullName evidence="1">Uncharacterized protein</fullName>
    </submittedName>
</protein>
<dbReference type="Proteomes" id="UP000249748">
    <property type="component" value="Unassembled WGS sequence"/>
</dbReference>
<organism evidence="1 2">
    <name type="scientific">Aspergillus costaricaensis CBS 115574</name>
    <dbReference type="NCBI Taxonomy" id="1448317"/>
    <lineage>
        <taxon>Eukaryota</taxon>
        <taxon>Fungi</taxon>
        <taxon>Dikarya</taxon>
        <taxon>Ascomycota</taxon>
        <taxon>Pezizomycotina</taxon>
        <taxon>Eurotiomycetes</taxon>
        <taxon>Eurotiomycetidae</taxon>
        <taxon>Eurotiales</taxon>
        <taxon>Aspergillaceae</taxon>
        <taxon>Aspergillus</taxon>
        <taxon>Aspergillus subgen. Circumdati</taxon>
    </lineage>
</organism>
<name>A0ACD1IW28_9EURO</name>